<dbReference type="PROSITE" id="PS01136">
    <property type="entry name" value="UPF0034"/>
    <property type="match status" value="1"/>
</dbReference>
<dbReference type="PANTHER" id="PTHR42907">
    <property type="entry name" value="FMN-LINKED OXIDOREDUCTASES SUPERFAMILY PROTEIN"/>
    <property type="match status" value="1"/>
</dbReference>
<dbReference type="AlphaFoldDB" id="F0XYH6"/>
<keyword evidence="2" id="KW-0820">tRNA-binding</keyword>
<dbReference type="InterPro" id="IPR004653">
    <property type="entry name" value="DusA"/>
</dbReference>
<keyword evidence="8" id="KW-0560">Oxidoreductase</keyword>
<name>F0XYH6_AURAN</name>
<dbReference type="InterPro" id="IPR018517">
    <property type="entry name" value="tRNA_hU_synthase_CS"/>
</dbReference>
<reference evidence="11 12" key="1">
    <citation type="journal article" date="2011" name="Proc. Natl. Acad. Sci. U.S.A.">
        <title>Niche of harmful alga Aureococcus anophagefferens revealed through ecogenomics.</title>
        <authorList>
            <person name="Gobler C.J."/>
            <person name="Berry D.L."/>
            <person name="Dyhrman S.T."/>
            <person name="Wilhelm S.W."/>
            <person name="Salamov A."/>
            <person name="Lobanov A.V."/>
            <person name="Zhang Y."/>
            <person name="Collier J.L."/>
            <person name="Wurch L.L."/>
            <person name="Kustka A.B."/>
            <person name="Dill B.D."/>
            <person name="Shah M."/>
            <person name="VerBerkmoes N.C."/>
            <person name="Kuo A."/>
            <person name="Terry A."/>
            <person name="Pangilinan J."/>
            <person name="Lindquist E.A."/>
            <person name="Lucas S."/>
            <person name="Paulsen I.T."/>
            <person name="Hattenrath-Lehmann T.K."/>
            <person name="Talmage S.C."/>
            <person name="Walker E.A."/>
            <person name="Koch F."/>
            <person name="Burson A.M."/>
            <person name="Marcoval M.A."/>
            <person name="Tang Y.Z."/>
            <person name="Lecleir G.R."/>
            <person name="Coyne K.J."/>
            <person name="Berg G.M."/>
            <person name="Bertrand E.M."/>
            <person name="Saito M.A."/>
            <person name="Gladyshev V.N."/>
            <person name="Grigoriev I.V."/>
        </authorList>
    </citation>
    <scope>NUCLEOTIDE SEQUENCE [LARGE SCALE GENOMIC DNA]</scope>
    <source>
        <strain evidence="12">CCMP 1984</strain>
    </source>
</reference>
<dbReference type="EMBL" id="GL833121">
    <property type="protein sequence ID" value="EGB12172.1"/>
    <property type="molecule type" value="Genomic_DNA"/>
</dbReference>
<dbReference type="PANTHER" id="PTHR42907:SF1">
    <property type="entry name" value="FMN-LINKED OXIDOREDUCTASES SUPERFAMILY PROTEIN"/>
    <property type="match status" value="1"/>
</dbReference>
<gene>
    <name evidence="11" type="ORF">AURANDRAFT_36241</name>
</gene>
<dbReference type="Proteomes" id="UP000002729">
    <property type="component" value="Unassembled WGS sequence"/>
</dbReference>
<dbReference type="SUPFAM" id="SSF51395">
    <property type="entry name" value="FMN-linked oxidoreductases"/>
    <property type="match status" value="1"/>
</dbReference>
<evidence type="ECO:0000313" key="11">
    <source>
        <dbReference type="EMBL" id="EGB12172.1"/>
    </source>
</evidence>
<evidence type="ECO:0000313" key="12">
    <source>
        <dbReference type="Proteomes" id="UP000002729"/>
    </source>
</evidence>
<dbReference type="Pfam" id="PF01207">
    <property type="entry name" value="Dus"/>
    <property type="match status" value="1"/>
</dbReference>
<dbReference type="OrthoDB" id="45486at2759"/>
<dbReference type="OMA" id="RGCKEYK"/>
<keyword evidence="3" id="KW-0285">Flavoprotein</keyword>
<feature type="domain" description="DUS-like FMN-binding" evidence="10">
    <location>
        <begin position="22"/>
        <end position="263"/>
    </location>
</feature>
<feature type="chain" id="PRO_5003260543" description="DUS-like FMN-binding domain-containing protein" evidence="9">
    <location>
        <begin position="18"/>
        <end position="367"/>
    </location>
</feature>
<dbReference type="GO" id="GO:0000049">
    <property type="term" value="F:tRNA binding"/>
    <property type="evidence" value="ECO:0007669"/>
    <property type="project" value="UniProtKB-KW"/>
</dbReference>
<organism evidence="12">
    <name type="scientific">Aureococcus anophagefferens</name>
    <name type="common">Harmful bloom alga</name>
    <dbReference type="NCBI Taxonomy" id="44056"/>
    <lineage>
        <taxon>Eukaryota</taxon>
        <taxon>Sar</taxon>
        <taxon>Stramenopiles</taxon>
        <taxon>Ochrophyta</taxon>
        <taxon>Pelagophyceae</taxon>
        <taxon>Pelagomonadales</taxon>
        <taxon>Pelagomonadaceae</taxon>
        <taxon>Aureococcus</taxon>
    </lineage>
</organism>
<evidence type="ECO:0000256" key="5">
    <source>
        <dbReference type="ARBA" id="ARBA00022694"/>
    </source>
</evidence>
<dbReference type="InterPro" id="IPR013785">
    <property type="entry name" value="Aldolase_TIM"/>
</dbReference>
<feature type="signal peptide" evidence="9">
    <location>
        <begin position="1"/>
        <end position="17"/>
    </location>
</feature>
<keyword evidence="12" id="KW-1185">Reference proteome</keyword>
<dbReference type="KEGG" id="aaf:AURANDRAFT_36241"/>
<accession>F0XYH6</accession>
<evidence type="ECO:0000256" key="7">
    <source>
        <dbReference type="ARBA" id="ARBA00022884"/>
    </source>
</evidence>
<comment type="cofactor">
    <cofactor evidence="1">
        <name>FMN</name>
        <dbReference type="ChEBI" id="CHEBI:58210"/>
    </cofactor>
</comment>
<dbReference type="InterPro" id="IPR035587">
    <property type="entry name" value="DUS-like_FMN-bd"/>
</dbReference>
<dbReference type="CDD" id="cd02801">
    <property type="entry name" value="DUS_like_FMN"/>
    <property type="match status" value="1"/>
</dbReference>
<evidence type="ECO:0000259" key="10">
    <source>
        <dbReference type="Pfam" id="PF01207"/>
    </source>
</evidence>
<evidence type="ECO:0000256" key="3">
    <source>
        <dbReference type="ARBA" id="ARBA00022630"/>
    </source>
</evidence>
<dbReference type="eggNOG" id="KOG2335">
    <property type="taxonomic scope" value="Eukaryota"/>
</dbReference>
<evidence type="ECO:0000256" key="9">
    <source>
        <dbReference type="SAM" id="SignalP"/>
    </source>
</evidence>
<keyword evidence="4" id="KW-0288">FMN</keyword>
<evidence type="ECO:0000256" key="8">
    <source>
        <dbReference type="ARBA" id="ARBA00023002"/>
    </source>
</evidence>
<dbReference type="GO" id="GO:0050660">
    <property type="term" value="F:flavin adenine dinucleotide binding"/>
    <property type="evidence" value="ECO:0007669"/>
    <property type="project" value="InterPro"/>
</dbReference>
<evidence type="ECO:0000256" key="2">
    <source>
        <dbReference type="ARBA" id="ARBA00022555"/>
    </source>
</evidence>
<dbReference type="GO" id="GO:0017150">
    <property type="term" value="F:tRNA dihydrouridine synthase activity"/>
    <property type="evidence" value="ECO:0007669"/>
    <property type="project" value="InterPro"/>
</dbReference>
<sequence length="367" mass="38540">MAVAARAVALCAVAAHALQYHVAPMQTYTNAHLNFLLRRLAPDVTLWTEMEKAADVLACDDAALASRLVAGGADDAPPVLQLGGDDPRALAAATTRACRLRTDLREVNINAGCPAIASGGADYGATLMRDAAATRRLVEAVRDAAPPSCAVSLKCRVGVRETWSDEAPARYDELHAFVAETSSSGCLDHVVVHCRLAILAGLAPGANRCRPPLHPDFARRLARDFPALRVTRNGGIGSFGDSDARDDGLDGVMAGRAVLRRPLDLGCAADALGAYADYVRTSPAPAPVLAAPLVLALEQLRDDGGADDDDALAPLADAARHLGVAWEPRGSAGDLRRLAKGLAKVMGKKVYNKVVRNRNEGVPEDVT</sequence>
<evidence type="ECO:0000256" key="1">
    <source>
        <dbReference type="ARBA" id="ARBA00001917"/>
    </source>
</evidence>
<keyword evidence="6" id="KW-0521">NADP</keyword>
<dbReference type="GeneID" id="20221699"/>
<protein>
    <recommendedName>
        <fullName evidence="10">DUS-like FMN-binding domain-containing protein</fullName>
    </recommendedName>
</protein>
<dbReference type="InParanoid" id="F0XYH6"/>
<proteinExistence type="predicted"/>
<evidence type="ECO:0000256" key="6">
    <source>
        <dbReference type="ARBA" id="ARBA00022857"/>
    </source>
</evidence>
<keyword evidence="7" id="KW-0694">RNA-binding</keyword>
<evidence type="ECO:0000256" key="4">
    <source>
        <dbReference type="ARBA" id="ARBA00022643"/>
    </source>
</evidence>
<dbReference type="RefSeq" id="XP_009033251.1">
    <property type="nucleotide sequence ID" value="XM_009035003.1"/>
</dbReference>
<dbReference type="Gene3D" id="3.20.20.70">
    <property type="entry name" value="Aldolase class I"/>
    <property type="match status" value="1"/>
</dbReference>
<keyword evidence="5" id="KW-0819">tRNA processing</keyword>
<keyword evidence="9" id="KW-0732">Signal</keyword>